<reference evidence="6" key="1">
    <citation type="submission" date="2025-08" db="UniProtKB">
        <authorList>
            <consortium name="RefSeq"/>
        </authorList>
    </citation>
    <scope>IDENTIFICATION</scope>
</reference>
<dbReference type="RefSeq" id="XP_036359424.1">
    <property type="nucleotide sequence ID" value="XM_036503531.1"/>
</dbReference>
<evidence type="ECO:0000256" key="2">
    <source>
        <dbReference type="ARBA" id="ARBA00020000"/>
    </source>
</evidence>
<feature type="region of interest" description="Disordered" evidence="3">
    <location>
        <begin position="377"/>
        <end position="418"/>
    </location>
</feature>
<feature type="compositionally biased region" description="Basic and acidic residues" evidence="3">
    <location>
        <begin position="282"/>
        <end position="297"/>
    </location>
</feature>
<dbReference type="AlphaFoldDB" id="A0A7E6EVM9"/>
<evidence type="ECO:0000256" key="3">
    <source>
        <dbReference type="SAM" id="MobiDB-lite"/>
    </source>
</evidence>
<accession>A0A7E6EVM9</accession>
<dbReference type="InterPro" id="IPR046757">
    <property type="entry name" value="YL1_N"/>
</dbReference>
<feature type="compositionally biased region" description="Basic and acidic residues" evidence="3">
    <location>
        <begin position="120"/>
        <end position="142"/>
    </location>
</feature>
<feature type="compositionally biased region" description="Polar residues" evidence="3">
    <location>
        <begin position="405"/>
        <end position="418"/>
    </location>
</feature>
<proteinExistence type="inferred from homology"/>
<feature type="compositionally biased region" description="Low complexity" evidence="3">
    <location>
        <begin position="388"/>
        <end position="404"/>
    </location>
</feature>
<evidence type="ECO:0000313" key="6">
    <source>
        <dbReference type="RefSeq" id="XP_036359424.1"/>
    </source>
</evidence>
<dbReference type="Proteomes" id="UP000515154">
    <property type="component" value="Linkage group LG6"/>
</dbReference>
<gene>
    <name evidence="6" type="primary">LOC115213137</name>
</gene>
<evidence type="ECO:0000259" key="4">
    <source>
        <dbReference type="SMART" id="SM00993"/>
    </source>
</evidence>
<dbReference type="GO" id="GO:0005634">
    <property type="term" value="C:nucleus"/>
    <property type="evidence" value="ECO:0007669"/>
    <property type="project" value="TreeGrafter"/>
</dbReference>
<dbReference type="PANTHER" id="PTHR13275">
    <property type="entry name" value="YL-1 PROTEIN TRANSCRIPTION FACTOR-LIKE 1"/>
    <property type="match status" value="1"/>
</dbReference>
<feature type="region of interest" description="Disordered" evidence="3">
    <location>
        <begin position="282"/>
        <end position="305"/>
    </location>
</feature>
<feature type="compositionally biased region" description="Acidic residues" evidence="3">
    <location>
        <begin position="70"/>
        <end position="108"/>
    </location>
</feature>
<dbReference type="Pfam" id="PF08265">
    <property type="entry name" value="YL1_C"/>
    <property type="match status" value="1"/>
</dbReference>
<name>A0A7E6EVM9_9MOLL</name>
<dbReference type="InterPro" id="IPR013272">
    <property type="entry name" value="Vps72/YL1_C"/>
</dbReference>
<feature type="compositionally biased region" description="Polar residues" evidence="3">
    <location>
        <begin position="158"/>
        <end position="168"/>
    </location>
</feature>
<organism evidence="5 6">
    <name type="scientific">Octopus sinensis</name>
    <name type="common">East Asian common octopus</name>
    <dbReference type="NCBI Taxonomy" id="2607531"/>
    <lineage>
        <taxon>Eukaryota</taxon>
        <taxon>Metazoa</taxon>
        <taxon>Spiralia</taxon>
        <taxon>Lophotrochozoa</taxon>
        <taxon>Mollusca</taxon>
        <taxon>Cephalopoda</taxon>
        <taxon>Coleoidea</taxon>
        <taxon>Octopodiformes</taxon>
        <taxon>Octopoda</taxon>
        <taxon>Incirrata</taxon>
        <taxon>Octopodidae</taxon>
        <taxon>Octopus</taxon>
    </lineage>
</organism>
<feature type="region of interest" description="Disordered" evidence="3">
    <location>
        <begin position="53"/>
        <end position="175"/>
    </location>
</feature>
<comment type="similarity">
    <text evidence="1">Belongs to the VPS72/YL1 family.</text>
</comment>
<evidence type="ECO:0000256" key="1">
    <source>
        <dbReference type="ARBA" id="ARBA00006832"/>
    </source>
</evidence>
<evidence type="ECO:0000313" key="5">
    <source>
        <dbReference type="Proteomes" id="UP000515154"/>
    </source>
</evidence>
<dbReference type="PANTHER" id="PTHR13275:SF4">
    <property type="entry name" value="VACUOLAR PROTEIN SORTING-ASSOCIATED PROTEIN 72 HOMOLOG"/>
    <property type="match status" value="1"/>
</dbReference>
<dbReference type="Pfam" id="PF05764">
    <property type="entry name" value="YL1"/>
    <property type="match status" value="1"/>
</dbReference>
<feature type="domain" description="Vps72/YL1 C-terminal" evidence="4">
    <location>
        <begin position="339"/>
        <end position="368"/>
    </location>
</feature>
<sequence length="418" mass="47731">MVQKLHSPCAAYLSETVPTGHNHLYTETQQDLSKMATERQPRHNAGNRMAKLLNEEEEDDFYKNTYGGFNDEEDDIDFQSEDSESDEVDSDFSIDEDDEIRSDIDDDDEPKRKRGIHTKAYKEPKKAKETTKIKLKLKKAERPSLQIYQSNSERKSLRQSTAEKSQATARREKEREVRVKMMKEIAAKRNVTEVRRLTQSELLEEAKLTEEYNIKSLETYQRLESEKKKCRVQKTTYKGALVRYQSVTMPLIEELPQSLHNNEPEINVEDVSGVDSILLKTETKGENDDPSKSPEKSKHSKQVSGPKCSRTFITFTDDKTFREYFPQTRAKPASASSRTLCPVTRQPARYFDPITQTPYATTAAFKVLREALVIQQEQPVELKRKSRSSNQQNSSSSSSSSSSSMAHNTTTLLASATS</sequence>
<protein>
    <recommendedName>
        <fullName evidence="2">Vacuolar protein sorting-associated protein 72 homolog</fullName>
    </recommendedName>
</protein>
<keyword evidence="5" id="KW-1185">Reference proteome</keyword>
<dbReference type="SMART" id="SM00993">
    <property type="entry name" value="YL1_C"/>
    <property type="match status" value="1"/>
</dbReference>